<dbReference type="InterPro" id="IPR049517">
    <property type="entry name" value="ACX-like_C"/>
</dbReference>
<evidence type="ECO:0000313" key="6">
    <source>
        <dbReference type="EMBL" id="GJN94162.1"/>
    </source>
</evidence>
<gene>
    <name evidence="6" type="ORF">Rhopal_007236-T1</name>
</gene>
<dbReference type="InterPro" id="IPR002821">
    <property type="entry name" value="Hydantoinase_A"/>
</dbReference>
<evidence type="ECO:0000259" key="3">
    <source>
        <dbReference type="Pfam" id="PF02538"/>
    </source>
</evidence>
<name>A0AAV5GYR2_9BASI</name>
<dbReference type="InterPro" id="IPR045079">
    <property type="entry name" value="Oxoprolinase-like"/>
</dbReference>
<comment type="similarity">
    <text evidence="1">Belongs to the oxoprolinase family.</text>
</comment>
<evidence type="ECO:0000313" key="7">
    <source>
        <dbReference type="Proteomes" id="UP001342314"/>
    </source>
</evidence>
<keyword evidence="7" id="KW-1185">Reference proteome</keyword>
<feature type="domain" description="Hydantoinase/oxoprolinase N-terminal" evidence="4">
    <location>
        <begin position="15"/>
        <end position="250"/>
    </location>
</feature>
<dbReference type="InterPro" id="IPR003692">
    <property type="entry name" value="Hydantoinase_B"/>
</dbReference>
<dbReference type="Pfam" id="PF05378">
    <property type="entry name" value="Hydant_A_N"/>
    <property type="match status" value="1"/>
</dbReference>
<reference evidence="6 7" key="1">
    <citation type="submission" date="2021-12" db="EMBL/GenBank/DDBJ databases">
        <title>High titer production of polyol ester of fatty acids by Rhodotorula paludigena BS15 towards product separation-free biomass refinery.</title>
        <authorList>
            <person name="Mano J."/>
            <person name="Ono H."/>
            <person name="Tanaka T."/>
            <person name="Naito K."/>
            <person name="Sushida H."/>
            <person name="Ike M."/>
            <person name="Tokuyasu K."/>
            <person name="Kitaoka M."/>
        </authorList>
    </citation>
    <scope>NUCLEOTIDE SEQUENCE [LARGE SCALE GENOMIC DNA]</scope>
    <source>
        <strain evidence="6 7">BS15</strain>
    </source>
</reference>
<dbReference type="InterPro" id="IPR008040">
    <property type="entry name" value="Hydant_A_N"/>
</dbReference>
<feature type="domain" description="Hydantoinase A/oxoprolinase" evidence="2">
    <location>
        <begin position="269"/>
        <end position="564"/>
    </location>
</feature>
<dbReference type="GO" id="GO:0006749">
    <property type="term" value="P:glutathione metabolic process"/>
    <property type="evidence" value="ECO:0007669"/>
    <property type="project" value="TreeGrafter"/>
</dbReference>
<dbReference type="Pfam" id="PF19278">
    <property type="entry name" value="Hydant_A_C"/>
    <property type="match status" value="1"/>
</dbReference>
<dbReference type="PANTHER" id="PTHR11365">
    <property type="entry name" value="5-OXOPROLINASE RELATED"/>
    <property type="match status" value="1"/>
</dbReference>
<sequence>MPDLASLAKEPVRVRIAIDRGGTFTDCLGLSETRGNILIKLLSVDPANYADAPTEGIRRILEWFTGMPHPRGEEIDTSPIAWIRMGTTVATNALLERKGQKHAMLITKGFKDLIDIGNQTRPNLFQLAIKKPEVLYEKVVEVDERVIVQWPDLLPIDGSLPTPAGDDLVKGTSDLLPTDGSLRTPAGDELVKGTSGDFVRVVEPLDIAKVTSDLQSLCDEGYTSVGICLAHAYTFPAHEQAVASIARKIGFQHVSVSSELQAMIRFVSRANSASADAYLTPQVKTYLEGFSKGFKGHLKDGKTDVQFMKSDGSLIDYRRFSGLNAVLSGPAGGVVGYAQTSYDENDKRPVVGFDMGGTSTDVSRFANSSYEHVMETVTAGVTICAPQLDINTVAAGGGSILHWQNQMLRVGPDSASSHPGPACYRKGGPLAVTDANLFLGRLHVDSFPKIFGPTEDQPLDFDIVKQKFEALTAEINADTGGNLTPYEVASGFIEVANETMAKPIRQLTGQRGYLTTEHNLSCFGGAGGQHACAIAANLGIHNVIVHKYSSVLSAYGMALADTAVDKTEPSSLTYSESVIPIIGERLAALSQVALDDLVSQHVAEETIDYEQYLNMRYAGSDTSLMILKPASGDFKEGFLAAHQREFGFVLSADILIDDFRVRAIGRGGRGGAVESRSYVKDLHDVQKSTAKRSLAFATTQTYFSETEGHVETPIFRLESLKPGHVVAGPAIILDATQTLVIHPANSATILHDHVWIDVGLGERKPLSTEVVDPIALSVFGSRFMSIAERMGRTLQRTATSLQIKERLDFSCAVFSPDGGLVANAPHIPVHLGSMQYAITFAKDFYGDSLKDGDVIISNHPSAGGTHLPDITIIMPVFEDGEVVFFVAARGHHSDIGGLHGHSMPPDSVELPQEGAAFMPMLLLSGGVYQEEAIVEVFNKAGEYPECLATRRIQDNLADLRAQCAACSQGSSQIKELFQEYGKPVVQFYMRAIRNNAEDAVRNFLRETFDRFGGRPLHAIDYMDDGTPIEMTVTINRELGSAKVDFTGTGPESWSNYNAPPAVAYSALIYCFRTLIGVEMPLNAGVLAPLDVILPEGSLLKPSAYAAVSSGNTETSQRICDVIFRAFEAMAGSQGCMNVFHSSYGTMTYGETICGGAGAGPGWNGQSGVHINMTNTRITDPEILEKRFPLMLRRFEIRHGSGGKGKWTGGSGVHREFEFLCENMDCMIIGERRVNRPYGLHGGEGGERGCTYWDKQMPDGTRRVVKMKPSPVFKPRAGDRVILHTPGGGGYGAPEVAEEPAMNGVKHNGAAKANGAHATHYPRANGSVSAYLSLQEQN</sequence>
<evidence type="ECO:0000259" key="5">
    <source>
        <dbReference type="Pfam" id="PF19278"/>
    </source>
</evidence>
<dbReference type="EMBL" id="BQKY01000016">
    <property type="protein sequence ID" value="GJN94162.1"/>
    <property type="molecule type" value="Genomic_DNA"/>
</dbReference>
<comment type="caution">
    <text evidence="6">The sequence shown here is derived from an EMBL/GenBank/DDBJ whole genome shotgun (WGS) entry which is preliminary data.</text>
</comment>
<dbReference type="PANTHER" id="PTHR11365:SF26">
    <property type="entry name" value="5-OXOPROLINASE"/>
    <property type="match status" value="1"/>
</dbReference>
<evidence type="ECO:0000259" key="4">
    <source>
        <dbReference type="Pfam" id="PF05378"/>
    </source>
</evidence>
<evidence type="ECO:0000256" key="1">
    <source>
        <dbReference type="ARBA" id="ARBA00010403"/>
    </source>
</evidence>
<protein>
    <recommendedName>
        <fullName evidence="8">5-oxoprolinase</fullName>
    </recommendedName>
</protein>
<accession>A0AAV5GYR2</accession>
<feature type="domain" description="Hydantoinase B/oxoprolinase" evidence="3">
    <location>
        <begin position="772"/>
        <end position="1293"/>
    </location>
</feature>
<dbReference type="GO" id="GO:0005829">
    <property type="term" value="C:cytosol"/>
    <property type="evidence" value="ECO:0007669"/>
    <property type="project" value="TreeGrafter"/>
</dbReference>
<evidence type="ECO:0008006" key="8">
    <source>
        <dbReference type="Google" id="ProtNLM"/>
    </source>
</evidence>
<dbReference type="Pfam" id="PF02538">
    <property type="entry name" value="Hydantoinase_B"/>
    <property type="match status" value="1"/>
</dbReference>
<dbReference type="GO" id="GO:0017168">
    <property type="term" value="F:5-oxoprolinase (ATP-hydrolyzing) activity"/>
    <property type="evidence" value="ECO:0007669"/>
    <property type="project" value="TreeGrafter"/>
</dbReference>
<organism evidence="6 7">
    <name type="scientific">Rhodotorula paludigena</name>
    <dbReference type="NCBI Taxonomy" id="86838"/>
    <lineage>
        <taxon>Eukaryota</taxon>
        <taxon>Fungi</taxon>
        <taxon>Dikarya</taxon>
        <taxon>Basidiomycota</taxon>
        <taxon>Pucciniomycotina</taxon>
        <taxon>Microbotryomycetes</taxon>
        <taxon>Sporidiobolales</taxon>
        <taxon>Sporidiobolaceae</taxon>
        <taxon>Rhodotorula</taxon>
    </lineage>
</organism>
<dbReference type="Pfam" id="PF01968">
    <property type="entry name" value="Hydantoinase_A"/>
    <property type="match status" value="1"/>
</dbReference>
<feature type="domain" description="Acetophenone carboxylase-like C-terminal" evidence="5">
    <location>
        <begin position="693"/>
        <end position="753"/>
    </location>
</feature>
<proteinExistence type="inferred from homology"/>
<evidence type="ECO:0000259" key="2">
    <source>
        <dbReference type="Pfam" id="PF01968"/>
    </source>
</evidence>
<dbReference type="Proteomes" id="UP001342314">
    <property type="component" value="Unassembled WGS sequence"/>
</dbReference>